<evidence type="ECO:0000256" key="1">
    <source>
        <dbReference type="SAM" id="MobiDB-lite"/>
    </source>
</evidence>
<proteinExistence type="predicted"/>
<protein>
    <submittedName>
        <fullName evidence="2">Uncharacterized protein</fullName>
    </submittedName>
</protein>
<feature type="region of interest" description="Disordered" evidence="1">
    <location>
        <begin position="1"/>
        <end position="83"/>
    </location>
</feature>
<dbReference type="AlphaFoldDB" id="A0ABD1ZRU3"/>
<reference evidence="2 3" key="1">
    <citation type="submission" date="2024-09" db="EMBL/GenBank/DDBJ databases">
        <title>Chromosome-scale assembly of Riccia fluitans.</title>
        <authorList>
            <person name="Paukszto L."/>
            <person name="Sawicki J."/>
            <person name="Karawczyk K."/>
            <person name="Piernik-Szablinska J."/>
            <person name="Szczecinska M."/>
            <person name="Mazdziarz M."/>
        </authorList>
    </citation>
    <scope>NUCLEOTIDE SEQUENCE [LARGE SCALE GENOMIC DNA]</scope>
    <source>
        <strain evidence="2">Rf_01</strain>
        <tissue evidence="2">Aerial parts of the thallus</tissue>
    </source>
</reference>
<feature type="compositionally biased region" description="Polar residues" evidence="1">
    <location>
        <begin position="1"/>
        <end position="14"/>
    </location>
</feature>
<dbReference type="Proteomes" id="UP001605036">
    <property type="component" value="Unassembled WGS sequence"/>
</dbReference>
<dbReference type="EMBL" id="JBHFFA010000001">
    <property type="protein sequence ID" value="KAL2652974.1"/>
    <property type="molecule type" value="Genomic_DNA"/>
</dbReference>
<feature type="compositionally biased region" description="Basic and acidic residues" evidence="1">
    <location>
        <begin position="15"/>
        <end position="33"/>
    </location>
</feature>
<evidence type="ECO:0000313" key="3">
    <source>
        <dbReference type="Proteomes" id="UP001605036"/>
    </source>
</evidence>
<comment type="caution">
    <text evidence="2">The sequence shown here is derived from an EMBL/GenBank/DDBJ whole genome shotgun (WGS) entry which is preliminary data.</text>
</comment>
<keyword evidence="3" id="KW-1185">Reference proteome</keyword>
<name>A0ABD1ZRU3_9MARC</name>
<evidence type="ECO:0000313" key="2">
    <source>
        <dbReference type="EMBL" id="KAL2652974.1"/>
    </source>
</evidence>
<sequence length="83" mass="8954">MDASSSKVGCSSYETKNDGGERVGDIEKNERSTQKNGRGRKMETGTHKGGKVLNELSRLFFGARQRPAPRGPPSFPTPTASTI</sequence>
<accession>A0ABD1ZRU3</accession>
<gene>
    <name evidence="2" type="ORF">R1flu_021102</name>
</gene>
<organism evidence="2 3">
    <name type="scientific">Riccia fluitans</name>
    <dbReference type="NCBI Taxonomy" id="41844"/>
    <lineage>
        <taxon>Eukaryota</taxon>
        <taxon>Viridiplantae</taxon>
        <taxon>Streptophyta</taxon>
        <taxon>Embryophyta</taxon>
        <taxon>Marchantiophyta</taxon>
        <taxon>Marchantiopsida</taxon>
        <taxon>Marchantiidae</taxon>
        <taxon>Marchantiales</taxon>
        <taxon>Ricciaceae</taxon>
        <taxon>Riccia</taxon>
    </lineage>
</organism>